<keyword evidence="1" id="KW-0472">Membrane</keyword>
<keyword evidence="1" id="KW-1133">Transmembrane helix</keyword>
<organism evidence="2 3">
    <name type="scientific">Paenibacillus endophyticus</name>
    <dbReference type="NCBI Taxonomy" id="1294268"/>
    <lineage>
        <taxon>Bacteria</taxon>
        <taxon>Bacillati</taxon>
        <taxon>Bacillota</taxon>
        <taxon>Bacilli</taxon>
        <taxon>Bacillales</taxon>
        <taxon>Paenibacillaceae</taxon>
        <taxon>Paenibacillus</taxon>
    </lineage>
</organism>
<sequence>MRLRKQSAGHIRLSKLREEQGSIVVEAALVMPMVIVVLVVFVMLIRLCAVQMALHSAAAQSVRQIAAHIHPVDLAWQQAAAQAPSLPETLVTLAPWNEVAAEASEWLPSPAGPLIAATLRGDFQPLQNMAATQIGQAVIAPLIRSFTDAAIIDPARVRLSWLSLPDLTKSNEPYLSIEVEYDFPLKLPFLGKPIVLKEQAAERVWLSDAEHARYGIENGDQATVPIQIVAIEPAPLRPGRKASVIVKTTPGAAISLEVTYKSGSSKAKHLGEAVADSEGYIKWTWHVSGNTTPGIWELAASEAGRADNRISMHFVVEKNSGSS</sequence>
<reference evidence="2 3" key="1">
    <citation type="submission" date="2020-08" db="EMBL/GenBank/DDBJ databases">
        <title>Genomic Encyclopedia of Type Strains, Phase III (KMG-III): the genomes of soil and plant-associated and newly described type strains.</title>
        <authorList>
            <person name="Whitman W."/>
        </authorList>
    </citation>
    <scope>NUCLEOTIDE SEQUENCE [LARGE SCALE GENOMIC DNA]</scope>
    <source>
        <strain evidence="2 3">CECT 8234</strain>
    </source>
</reference>
<accession>A0A7W5GCJ4</accession>
<dbReference type="EMBL" id="JACHXW010000019">
    <property type="protein sequence ID" value="MBB3154885.1"/>
    <property type="molecule type" value="Genomic_DNA"/>
</dbReference>
<dbReference type="RefSeq" id="WP_183569049.1">
    <property type="nucleotide sequence ID" value="NZ_CBCSLB010000019.1"/>
</dbReference>
<protein>
    <recommendedName>
        <fullName evidence="4">Pilus assembly protein</fullName>
    </recommendedName>
</protein>
<evidence type="ECO:0008006" key="4">
    <source>
        <dbReference type="Google" id="ProtNLM"/>
    </source>
</evidence>
<dbReference type="Proteomes" id="UP000518605">
    <property type="component" value="Unassembled WGS sequence"/>
</dbReference>
<gene>
    <name evidence="2" type="ORF">FHS16_004967</name>
</gene>
<evidence type="ECO:0000256" key="1">
    <source>
        <dbReference type="SAM" id="Phobius"/>
    </source>
</evidence>
<evidence type="ECO:0000313" key="2">
    <source>
        <dbReference type="EMBL" id="MBB3154885.1"/>
    </source>
</evidence>
<evidence type="ECO:0000313" key="3">
    <source>
        <dbReference type="Proteomes" id="UP000518605"/>
    </source>
</evidence>
<dbReference type="AlphaFoldDB" id="A0A7W5GCJ4"/>
<keyword evidence="3" id="KW-1185">Reference proteome</keyword>
<proteinExistence type="predicted"/>
<keyword evidence="1" id="KW-0812">Transmembrane</keyword>
<comment type="caution">
    <text evidence="2">The sequence shown here is derived from an EMBL/GenBank/DDBJ whole genome shotgun (WGS) entry which is preliminary data.</text>
</comment>
<name>A0A7W5GCJ4_9BACL</name>
<feature type="transmembrane region" description="Helical" evidence="1">
    <location>
        <begin position="21"/>
        <end position="45"/>
    </location>
</feature>